<evidence type="ECO:0000313" key="10">
    <source>
        <dbReference type="EMBL" id="OOY34015.1"/>
    </source>
</evidence>
<gene>
    <name evidence="9" type="primary">exbD1</name>
    <name evidence="10" type="ORF">BOV88_12295</name>
    <name evidence="9" type="ORF">JV46_20830</name>
</gene>
<dbReference type="Proteomes" id="UP000030856">
    <property type="component" value="Unassembled WGS sequence"/>
</dbReference>
<dbReference type="Proteomes" id="UP000190962">
    <property type="component" value="Unassembled WGS sequence"/>
</dbReference>
<evidence type="ECO:0000256" key="1">
    <source>
        <dbReference type="ARBA" id="ARBA00004162"/>
    </source>
</evidence>
<name>A0A0B0H723_SOVGS</name>
<keyword evidence="6 8" id="KW-0472">Membrane</keyword>
<evidence type="ECO:0000256" key="5">
    <source>
        <dbReference type="ARBA" id="ARBA00022989"/>
    </source>
</evidence>
<dbReference type="Pfam" id="PF02472">
    <property type="entry name" value="ExbD"/>
    <property type="match status" value="1"/>
</dbReference>
<evidence type="ECO:0000256" key="4">
    <source>
        <dbReference type="ARBA" id="ARBA00022692"/>
    </source>
</evidence>
<evidence type="ECO:0000256" key="6">
    <source>
        <dbReference type="ARBA" id="ARBA00023136"/>
    </source>
</evidence>
<organism evidence="9 11">
    <name type="scientific">Solemya velum gill symbiont</name>
    <dbReference type="NCBI Taxonomy" id="2340"/>
    <lineage>
        <taxon>Bacteria</taxon>
        <taxon>Pseudomonadati</taxon>
        <taxon>Pseudomonadota</taxon>
        <taxon>Gammaproteobacteria</taxon>
        <taxon>sulfur-oxidizing symbionts</taxon>
    </lineage>
</organism>
<comment type="subcellular location">
    <subcellularLocation>
        <location evidence="1">Cell membrane</location>
        <topology evidence="1">Single-pass membrane protein</topology>
    </subcellularLocation>
    <subcellularLocation>
        <location evidence="7">Cell membrane</location>
        <topology evidence="7">Single-pass type II membrane protein</topology>
    </subcellularLocation>
</comment>
<dbReference type="AlphaFoldDB" id="A0A0B0H723"/>
<evidence type="ECO:0000256" key="7">
    <source>
        <dbReference type="RuleBase" id="RU003879"/>
    </source>
</evidence>
<reference evidence="9 11" key="1">
    <citation type="journal article" date="2014" name="BMC Genomics">
        <title>The genome of the intracellular bacterium of the coastal bivalve, Solemya velum: a blueprint for thriving in and out of symbiosis.</title>
        <authorList>
            <person name="Dmytrenko O."/>
            <person name="Russell S.L."/>
            <person name="Loo W.T."/>
            <person name="Fontanez K.M."/>
            <person name="Liao L."/>
            <person name="Roeselers G."/>
            <person name="Sharma R."/>
            <person name="Stewart F.J."/>
            <person name="Newton I.L."/>
            <person name="Woyke T."/>
            <person name="Wu D."/>
            <person name="Lang J.M."/>
            <person name="Eisen J.A."/>
            <person name="Cavanaugh C.M."/>
        </authorList>
    </citation>
    <scope>NUCLEOTIDE SEQUENCE [LARGE SCALE GENOMIC DNA]</scope>
    <source>
        <strain evidence="9 11">WH</strain>
    </source>
</reference>
<sequence>MNLRQRRIDKAEVNLTPLIDVVFLLLIFFMVSTTFESRSRLKVELPEATTEHEKDKQMNIIKVQVSADGSISLNDGNVLVSSTPRILRQALSELAQGRNDVPVIIKADAQASHQSVMTVMDVASQIGLSKITFAARKPVGSD</sequence>
<comment type="similarity">
    <text evidence="2 7">Belongs to the ExbD/TolR family.</text>
</comment>
<dbReference type="eggNOG" id="COG0848">
    <property type="taxonomic scope" value="Bacteria"/>
</dbReference>
<evidence type="ECO:0000256" key="8">
    <source>
        <dbReference type="SAM" id="Phobius"/>
    </source>
</evidence>
<dbReference type="EMBL" id="MPNX01000025">
    <property type="protein sequence ID" value="OOY34015.1"/>
    <property type="molecule type" value="Genomic_DNA"/>
</dbReference>
<keyword evidence="7" id="KW-0813">Transport</keyword>
<dbReference type="RefSeq" id="WP_043115699.1">
    <property type="nucleotide sequence ID" value="NZ_JRAA01000001.1"/>
</dbReference>
<dbReference type="GO" id="GO:0015031">
    <property type="term" value="P:protein transport"/>
    <property type="evidence" value="ECO:0007669"/>
    <property type="project" value="UniProtKB-KW"/>
</dbReference>
<comment type="caution">
    <text evidence="9">The sequence shown here is derived from an EMBL/GenBank/DDBJ whole genome shotgun (WGS) entry which is preliminary data.</text>
</comment>
<protein>
    <submittedName>
        <fullName evidence="9">Biopolymer transport protein ExbBD, subunit D1</fullName>
    </submittedName>
</protein>
<keyword evidence="5 8" id="KW-1133">Transmembrane helix</keyword>
<feature type="transmembrane region" description="Helical" evidence="8">
    <location>
        <begin position="12"/>
        <end position="31"/>
    </location>
</feature>
<dbReference type="GO" id="GO:0005886">
    <property type="term" value="C:plasma membrane"/>
    <property type="evidence" value="ECO:0007669"/>
    <property type="project" value="UniProtKB-SubCell"/>
</dbReference>
<dbReference type="GO" id="GO:0022857">
    <property type="term" value="F:transmembrane transporter activity"/>
    <property type="evidence" value="ECO:0007669"/>
    <property type="project" value="InterPro"/>
</dbReference>
<keyword evidence="4 7" id="KW-0812">Transmembrane</keyword>
<keyword evidence="11" id="KW-1185">Reference proteome</keyword>
<proteinExistence type="inferred from homology"/>
<dbReference type="Gene3D" id="3.30.420.270">
    <property type="match status" value="1"/>
</dbReference>
<evidence type="ECO:0000256" key="3">
    <source>
        <dbReference type="ARBA" id="ARBA00022475"/>
    </source>
</evidence>
<dbReference type="PANTHER" id="PTHR30558:SF3">
    <property type="entry name" value="BIOPOLYMER TRANSPORT PROTEIN EXBD-RELATED"/>
    <property type="match status" value="1"/>
</dbReference>
<dbReference type="OrthoDB" id="9793581at2"/>
<evidence type="ECO:0000313" key="9">
    <source>
        <dbReference type="EMBL" id="KHF25993.1"/>
    </source>
</evidence>
<dbReference type="GeneID" id="86991796"/>
<dbReference type="EMBL" id="JRAA01000001">
    <property type="protein sequence ID" value="KHF25993.1"/>
    <property type="molecule type" value="Genomic_DNA"/>
</dbReference>
<evidence type="ECO:0000313" key="11">
    <source>
        <dbReference type="Proteomes" id="UP000030856"/>
    </source>
</evidence>
<dbReference type="PANTHER" id="PTHR30558">
    <property type="entry name" value="EXBD MEMBRANE COMPONENT OF PMF-DRIVEN MACROMOLECULE IMPORT SYSTEM"/>
    <property type="match status" value="1"/>
</dbReference>
<dbReference type="STRING" id="2340.JV46_20830"/>
<reference evidence="10 12" key="2">
    <citation type="submission" date="2016-11" db="EMBL/GenBank/DDBJ databases">
        <title>Mixed transmission modes and dynamic genome evolution in an obligate animal-bacterial symbiosis.</title>
        <authorList>
            <person name="Russell S.L."/>
            <person name="Corbett-Detig R.B."/>
            <person name="Cavanaugh C.M."/>
        </authorList>
    </citation>
    <scope>NUCLEOTIDE SEQUENCE [LARGE SCALE GENOMIC DNA]</scope>
    <source>
        <strain evidence="10">MA-KB16</strain>
    </source>
</reference>
<evidence type="ECO:0000313" key="12">
    <source>
        <dbReference type="Proteomes" id="UP000190962"/>
    </source>
</evidence>
<dbReference type="InterPro" id="IPR003400">
    <property type="entry name" value="ExbD"/>
</dbReference>
<dbReference type="PATRIC" id="fig|2340.3.peg.505"/>
<keyword evidence="3" id="KW-1003">Cell membrane</keyword>
<keyword evidence="7" id="KW-0653">Protein transport</keyword>
<evidence type="ECO:0000256" key="2">
    <source>
        <dbReference type="ARBA" id="ARBA00005811"/>
    </source>
</evidence>
<accession>A0A0B0H723</accession>